<evidence type="ECO:0008006" key="3">
    <source>
        <dbReference type="Google" id="ProtNLM"/>
    </source>
</evidence>
<protein>
    <recommendedName>
        <fullName evidence="3">Transmembrane protein</fullName>
    </recommendedName>
</protein>
<proteinExistence type="predicted"/>
<gene>
    <name evidence="2" type="ORF">Sradi_2370300</name>
</gene>
<evidence type="ECO:0000313" key="2">
    <source>
        <dbReference type="EMBL" id="KAL0400270.1"/>
    </source>
</evidence>
<reference evidence="2" key="1">
    <citation type="submission" date="2020-06" db="EMBL/GenBank/DDBJ databases">
        <authorList>
            <person name="Li T."/>
            <person name="Hu X."/>
            <person name="Zhang T."/>
            <person name="Song X."/>
            <person name="Zhang H."/>
            <person name="Dai N."/>
            <person name="Sheng W."/>
            <person name="Hou X."/>
            <person name="Wei L."/>
        </authorList>
    </citation>
    <scope>NUCLEOTIDE SEQUENCE</scope>
    <source>
        <strain evidence="2">G02</strain>
        <tissue evidence="2">Leaf</tissue>
    </source>
</reference>
<comment type="caution">
    <text evidence="2">The sequence shown here is derived from an EMBL/GenBank/DDBJ whole genome shotgun (WGS) entry which is preliminary data.</text>
</comment>
<name>A0AAW2T600_SESRA</name>
<keyword evidence="1" id="KW-0472">Membrane</keyword>
<keyword evidence="1" id="KW-1133">Transmembrane helix</keyword>
<feature type="transmembrane region" description="Helical" evidence="1">
    <location>
        <begin position="69"/>
        <end position="90"/>
    </location>
</feature>
<dbReference type="EMBL" id="JACGWJ010000009">
    <property type="protein sequence ID" value="KAL0400270.1"/>
    <property type="molecule type" value="Genomic_DNA"/>
</dbReference>
<evidence type="ECO:0000256" key="1">
    <source>
        <dbReference type="SAM" id="Phobius"/>
    </source>
</evidence>
<sequence length="174" mass="20373">MEHLMPPQPLPQIPYNIPYQGVINVGFYTTPYTQNYLPTSHDYYRRSDDDADDDGGGGDHFEPHRNTTFFIIIIHVHVQFVVVLIIYLKWSKKDWRLVGWVVLAIACPYVNWQFLEKLRCQIRSNFSCGGSINKLFHCVIIYGFSVGLSKRHARSAVWNLKMINMCFWMNLPCR</sequence>
<keyword evidence="1" id="KW-0812">Transmembrane</keyword>
<accession>A0AAW2T600</accession>
<feature type="transmembrane region" description="Helical" evidence="1">
    <location>
        <begin position="97"/>
        <end position="115"/>
    </location>
</feature>
<reference evidence="2" key="2">
    <citation type="journal article" date="2024" name="Plant">
        <title>Genomic evolution and insights into agronomic trait innovations of Sesamum species.</title>
        <authorList>
            <person name="Miao H."/>
            <person name="Wang L."/>
            <person name="Qu L."/>
            <person name="Liu H."/>
            <person name="Sun Y."/>
            <person name="Le M."/>
            <person name="Wang Q."/>
            <person name="Wei S."/>
            <person name="Zheng Y."/>
            <person name="Lin W."/>
            <person name="Duan Y."/>
            <person name="Cao H."/>
            <person name="Xiong S."/>
            <person name="Wang X."/>
            <person name="Wei L."/>
            <person name="Li C."/>
            <person name="Ma Q."/>
            <person name="Ju M."/>
            <person name="Zhao R."/>
            <person name="Li G."/>
            <person name="Mu C."/>
            <person name="Tian Q."/>
            <person name="Mei H."/>
            <person name="Zhang T."/>
            <person name="Gao T."/>
            <person name="Zhang H."/>
        </authorList>
    </citation>
    <scope>NUCLEOTIDE SEQUENCE</scope>
    <source>
        <strain evidence="2">G02</strain>
    </source>
</reference>
<dbReference type="AlphaFoldDB" id="A0AAW2T600"/>
<organism evidence="2">
    <name type="scientific">Sesamum radiatum</name>
    <name type="common">Black benniseed</name>
    <dbReference type="NCBI Taxonomy" id="300843"/>
    <lineage>
        <taxon>Eukaryota</taxon>
        <taxon>Viridiplantae</taxon>
        <taxon>Streptophyta</taxon>
        <taxon>Embryophyta</taxon>
        <taxon>Tracheophyta</taxon>
        <taxon>Spermatophyta</taxon>
        <taxon>Magnoliopsida</taxon>
        <taxon>eudicotyledons</taxon>
        <taxon>Gunneridae</taxon>
        <taxon>Pentapetalae</taxon>
        <taxon>asterids</taxon>
        <taxon>lamiids</taxon>
        <taxon>Lamiales</taxon>
        <taxon>Pedaliaceae</taxon>
        <taxon>Sesamum</taxon>
    </lineage>
</organism>